<keyword evidence="5" id="KW-1185">Reference proteome</keyword>
<dbReference type="GO" id="GO:0015562">
    <property type="term" value="F:efflux transmembrane transporter activity"/>
    <property type="evidence" value="ECO:0007669"/>
    <property type="project" value="InterPro"/>
</dbReference>
<comment type="similarity">
    <text evidence="1 2">Belongs to the outer membrane factor (OMF) (TC 1.B.17) family.</text>
</comment>
<name>A0A5D9CI13_9SPHN</name>
<evidence type="ECO:0000256" key="1">
    <source>
        <dbReference type="ARBA" id="ARBA00007613"/>
    </source>
</evidence>
<evidence type="ECO:0000313" key="4">
    <source>
        <dbReference type="EMBL" id="TZG29685.1"/>
    </source>
</evidence>
<dbReference type="GO" id="GO:0005886">
    <property type="term" value="C:plasma membrane"/>
    <property type="evidence" value="ECO:0007669"/>
    <property type="project" value="UniProtKB-SubCell"/>
</dbReference>
<dbReference type="Pfam" id="PF02321">
    <property type="entry name" value="OEP"/>
    <property type="match status" value="2"/>
</dbReference>
<reference evidence="4 5" key="1">
    <citation type="submission" date="2019-08" db="EMBL/GenBank/DDBJ databases">
        <authorList>
            <person name="Wang G."/>
            <person name="Xu Z."/>
        </authorList>
    </citation>
    <scope>NUCLEOTIDE SEQUENCE [LARGE SCALE GENOMIC DNA]</scope>
    <source>
        <strain evidence="4 5">ZX</strain>
    </source>
</reference>
<dbReference type="EMBL" id="VTOU01000001">
    <property type="protein sequence ID" value="TZG29685.1"/>
    <property type="molecule type" value="Genomic_DNA"/>
</dbReference>
<organism evidence="4 5">
    <name type="scientific">Sphingomonas montanisoli</name>
    <dbReference type="NCBI Taxonomy" id="2606412"/>
    <lineage>
        <taxon>Bacteria</taxon>
        <taxon>Pseudomonadati</taxon>
        <taxon>Pseudomonadota</taxon>
        <taxon>Alphaproteobacteria</taxon>
        <taxon>Sphingomonadales</taxon>
        <taxon>Sphingomonadaceae</taxon>
        <taxon>Sphingomonas</taxon>
    </lineage>
</organism>
<dbReference type="Gene3D" id="2.20.200.10">
    <property type="entry name" value="Outer membrane efflux proteins (OEP)"/>
    <property type="match status" value="1"/>
</dbReference>
<gene>
    <name evidence="4" type="ORF">FYJ91_05360</name>
</gene>
<comment type="subcellular location">
    <subcellularLocation>
        <location evidence="2">Cell membrane</location>
        <topology evidence="2">Lipid-anchor</topology>
    </subcellularLocation>
</comment>
<dbReference type="SUPFAM" id="SSF56954">
    <property type="entry name" value="Outer membrane efflux proteins (OEP)"/>
    <property type="match status" value="1"/>
</dbReference>
<dbReference type="PANTHER" id="PTHR30203">
    <property type="entry name" value="OUTER MEMBRANE CATION EFFLUX PROTEIN"/>
    <property type="match status" value="1"/>
</dbReference>
<keyword evidence="2" id="KW-1134">Transmembrane beta strand</keyword>
<comment type="caution">
    <text evidence="4">The sequence shown here is derived from an EMBL/GenBank/DDBJ whole genome shotgun (WGS) entry which is preliminary data.</text>
</comment>
<dbReference type="PANTHER" id="PTHR30203:SF32">
    <property type="entry name" value="CATION EFFLUX SYSTEM PROTEIN CUSC"/>
    <property type="match status" value="1"/>
</dbReference>
<evidence type="ECO:0000256" key="2">
    <source>
        <dbReference type="RuleBase" id="RU362097"/>
    </source>
</evidence>
<keyword evidence="2" id="KW-0812">Transmembrane</keyword>
<accession>A0A5D9CI13</accession>
<evidence type="ECO:0000256" key="3">
    <source>
        <dbReference type="SAM" id="MobiDB-lite"/>
    </source>
</evidence>
<keyword evidence="2" id="KW-0564">Palmitate</keyword>
<dbReference type="NCBIfam" id="TIGR01845">
    <property type="entry name" value="outer_NodT"/>
    <property type="match status" value="1"/>
</dbReference>
<proteinExistence type="inferred from homology"/>
<keyword evidence="2" id="KW-0449">Lipoprotein</keyword>
<feature type="region of interest" description="Disordered" evidence="3">
    <location>
        <begin position="90"/>
        <end position="109"/>
    </location>
</feature>
<keyword evidence="2" id="KW-0472">Membrane</keyword>
<dbReference type="Gene3D" id="1.20.1600.10">
    <property type="entry name" value="Outer membrane efflux proteins (OEP)"/>
    <property type="match status" value="1"/>
</dbReference>
<dbReference type="AlphaFoldDB" id="A0A5D9CI13"/>
<dbReference type="InterPro" id="IPR003423">
    <property type="entry name" value="OMP_efflux"/>
</dbReference>
<evidence type="ECO:0000313" key="5">
    <source>
        <dbReference type="Proteomes" id="UP000322077"/>
    </source>
</evidence>
<dbReference type="InterPro" id="IPR010131">
    <property type="entry name" value="MdtP/NodT-like"/>
</dbReference>
<dbReference type="Proteomes" id="UP000322077">
    <property type="component" value="Unassembled WGS sequence"/>
</dbReference>
<protein>
    <submittedName>
        <fullName evidence="4">Efflux transporter outer membrane subunit</fullName>
    </submittedName>
</protein>
<sequence>MGPNPKRPEPIIPRSWPQGDAYLRQSEATLPSVGYRDILRDPKLQAIIERALVGNQDLRVAIGNVAVARAEYGVAWSDIFPQLNAAGNITKRRNPDNSSGANIGQGGGGGVRTTYQAQASVTSWEVDLFGRLQSLSNAAFDQYLGTEAAARAVRLTLVSEVANAYLQLAADRSLLAIAKDTEASASRSVELTSARLKGGIAPRTDLRQAETILAQARSDQARQITAVAQDRNALELLVGGPVADAELPGGLDDVDGLLAELPAGLDSGILLRRPDVVQAEYQLYAANARIGAARAAFFPRIALTALTGFTSTALSSLFQGDAFTWSVVPSATLPIFDWGGNLNSLRSAKAQRDVAVATYQRAIQTAFREVSDALARRGTIDGQLTSDRQLESAARDNAFLSDASYRGGIGTYLTALDAQRTAYGARRTLIATRLEKARNLVTLYQTLGGDQSVDRPATERAR</sequence>